<gene>
    <name evidence="4" type="ORF">CHLRE_03g145047v5</name>
</gene>
<protein>
    <recommendedName>
        <fullName evidence="3">Helix-turn-helix domain-containing protein</fullName>
    </recommendedName>
</protein>
<name>A0A2K3DV92_CHLRE</name>
<feature type="compositionally biased region" description="Polar residues" evidence="1">
    <location>
        <begin position="392"/>
        <end position="403"/>
    </location>
</feature>
<dbReference type="RefSeq" id="XP_042925535.1">
    <property type="nucleotide sequence ID" value="XM_043060406.1"/>
</dbReference>
<dbReference type="AlphaFoldDB" id="A0A2K3DV92"/>
<evidence type="ECO:0000313" key="5">
    <source>
        <dbReference type="Proteomes" id="UP000006906"/>
    </source>
</evidence>
<dbReference type="KEGG" id="cre:CHLRE_03g145047v5"/>
<evidence type="ECO:0000256" key="1">
    <source>
        <dbReference type="SAM" id="MobiDB-lite"/>
    </source>
</evidence>
<dbReference type="OrthoDB" id="543629at2759"/>
<keyword evidence="2" id="KW-1133">Transmembrane helix</keyword>
<proteinExistence type="predicted"/>
<dbReference type="GeneID" id="66052678"/>
<evidence type="ECO:0000313" key="4">
    <source>
        <dbReference type="EMBL" id="PNW84445.1"/>
    </source>
</evidence>
<feature type="region of interest" description="Disordered" evidence="1">
    <location>
        <begin position="889"/>
        <end position="911"/>
    </location>
</feature>
<evidence type="ECO:0000256" key="2">
    <source>
        <dbReference type="SAM" id="Phobius"/>
    </source>
</evidence>
<keyword evidence="2" id="KW-0812">Transmembrane</keyword>
<feature type="region of interest" description="Disordered" evidence="1">
    <location>
        <begin position="390"/>
        <end position="422"/>
    </location>
</feature>
<dbReference type="Gramene" id="PNW84445">
    <property type="protein sequence ID" value="PNW84445"/>
    <property type="gene ID" value="CHLRE_03g145047v5"/>
</dbReference>
<dbReference type="PANTHER" id="PTHR21301:SF10">
    <property type="entry name" value="REVERSE TRANSCRIPTASE DOMAIN-CONTAINING PROTEIN"/>
    <property type="match status" value="1"/>
</dbReference>
<organism evidence="4 5">
    <name type="scientific">Chlamydomonas reinhardtii</name>
    <name type="common">Chlamydomonas smithii</name>
    <dbReference type="NCBI Taxonomy" id="3055"/>
    <lineage>
        <taxon>Eukaryota</taxon>
        <taxon>Viridiplantae</taxon>
        <taxon>Chlorophyta</taxon>
        <taxon>core chlorophytes</taxon>
        <taxon>Chlorophyceae</taxon>
        <taxon>CS clade</taxon>
        <taxon>Chlamydomonadales</taxon>
        <taxon>Chlamydomonadaceae</taxon>
        <taxon>Chlamydomonas</taxon>
    </lineage>
</organism>
<reference evidence="4 5" key="1">
    <citation type="journal article" date="2007" name="Science">
        <title>The Chlamydomonas genome reveals the evolution of key animal and plant functions.</title>
        <authorList>
            <person name="Merchant S.S."/>
            <person name="Prochnik S.E."/>
            <person name="Vallon O."/>
            <person name="Harris E.H."/>
            <person name="Karpowicz S.J."/>
            <person name="Witman G.B."/>
            <person name="Terry A."/>
            <person name="Salamov A."/>
            <person name="Fritz-Laylin L.K."/>
            <person name="Marechal-Drouard L."/>
            <person name="Marshall W.F."/>
            <person name="Qu L.H."/>
            <person name="Nelson D.R."/>
            <person name="Sanderfoot A.A."/>
            <person name="Spalding M.H."/>
            <person name="Kapitonov V.V."/>
            <person name="Ren Q."/>
            <person name="Ferris P."/>
            <person name="Lindquist E."/>
            <person name="Shapiro H."/>
            <person name="Lucas S.M."/>
            <person name="Grimwood J."/>
            <person name="Schmutz J."/>
            <person name="Cardol P."/>
            <person name="Cerutti H."/>
            <person name="Chanfreau G."/>
            <person name="Chen C.L."/>
            <person name="Cognat V."/>
            <person name="Croft M.T."/>
            <person name="Dent R."/>
            <person name="Dutcher S."/>
            <person name="Fernandez E."/>
            <person name="Fukuzawa H."/>
            <person name="Gonzalez-Ballester D."/>
            <person name="Gonzalez-Halphen D."/>
            <person name="Hallmann A."/>
            <person name="Hanikenne M."/>
            <person name="Hippler M."/>
            <person name="Inwood W."/>
            <person name="Jabbari K."/>
            <person name="Kalanon M."/>
            <person name="Kuras R."/>
            <person name="Lefebvre P.A."/>
            <person name="Lemaire S.D."/>
            <person name="Lobanov A.V."/>
            <person name="Lohr M."/>
            <person name="Manuell A."/>
            <person name="Meier I."/>
            <person name="Mets L."/>
            <person name="Mittag M."/>
            <person name="Mittelmeier T."/>
            <person name="Moroney J.V."/>
            <person name="Moseley J."/>
            <person name="Napoli C."/>
            <person name="Nedelcu A.M."/>
            <person name="Niyogi K."/>
            <person name="Novoselov S.V."/>
            <person name="Paulsen I.T."/>
            <person name="Pazour G."/>
            <person name="Purton S."/>
            <person name="Ral J.P."/>
            <person name="Riano-Pachon D.M."/>
            <person name="Riekhof W."/>
            <person name="Rymarquis L."/>
            <person name="Schroda M."/>
            <person name="Stern D."/>
            <person name="Umen J."/>
            <person name="Willows R."/>
            <person name="Wilson N."/>
            <person name="Zimmer S.L."/>
            <person name="Allmer J."/>
            <person name="Balk J."/>
            <person name="Bisova K."/>
            <person name="Chen C.J."/>
            <person name="Elias M."/>
            <person name="Gendler K."/>
            <person name="Hauser C."/>
            <person name="Lamb M.R."/>
            <person name="Ledford H."/>
            <person name="Long J.C."/>
            <person name="Minagawa J."/>
            <person name="Page M.D."/>
            <person name="Pan J."/>
            <person name="Pootakham W."/>
            <person name="Roje S."/>
            <person name="Rose A."/>
            <person name="Stahlberg E."/>
            <person name="Terauchi A.M."/>
            <person name="Yang P."/>
            <person name="Ball S."/>
            <person name="Bowler C."/>
            <person name="Dieckmann C.L."/>
            <person name="Gladyshev V.N."/>
            <person name="Green P."/>
            <person name="Jorgensen R."/>
            <person name="Mayfield S."/>
            <person name="Mueller-Roeber B."/>
            <person name="Rajamani S."/>
            <person name="Sayre R.T."/>
            <person name="Brokstein P."/>
            <person name="Dubchak I."/>
            <person name="Goodstein D."/>
            <person name="Hornick L."/>
            <person name="Huang Y.W."/>
            <person name="Jhaveri J."/>
            <person name="Luo Y."/>
            <person name="Martinez D."/>
            <person name="Ngau W.C."/>
            <person name="Otillar B."/>
            <person name="Poliakov A."/>
            <person name="Porter A."/>
            <person name="Szajkowski L."/>
            <person name="Werner G."/>
            <person name="Zhou K."/>
            <person name="Grigoriev I.V."/>
            <person name="Rokhsar D.S."/>
            <person name="Grossman A.R."/>
        </authorList>
    </citation>
    <scope>NUCLEOTIDE SEQUENCE [LARGE SCALE GENOMIC DNA]</scope>
    <source>
        <strain evidence="5">CC-503</strain>
    </source>
</reference>
<dbReference type="PANTHER" id="PTHR21301">
    <property type="entry name" value="REVERSE TRANSCRIPTASE"/>
    <property type="match status" value="1"/>
</dbReference>
<sequence>MVIPLQQIPVGGTPAAYTAAAKHMEMAWALRLASIRARHGRRGLNQRFEVDSAVCDTPLFPAAAPFPATQSRAVRRRWYASRDTRRRLGALQRQWTPTQTLPTGLLAGFAYLTLVMLYAYLVGYTPPDLGISRDFAVWILPVLGHHLHRRRPRAGKPDFAARLWLPAGLRQLIPDPVLHAIFASANPLLPPHRAVQPRLHWKAGSPLHGAFCTYHTLAADLDAATICQLLSTPCDCHRFPEYCHSTPCGPHVMSTDPTAILPATIHRFWYCGARYRAHTPISTDTQVAAVLAETDDCLGRYVRTSGNFAGVDGGAWATHVYNAIAKAATPNSPHFRWPRLTPDDRATLRHRTANYVITVTDKSSSTFQLVCKRHYVRTLLQDLGVPVPTPSPGASSLNPTQVASLHPPAPPGPDPATATANPAPTYYQRVSADEAAAHFAAQNVDLARWDLQFDTSKDMAYYAGTLKMHKNPPAMRFLACSHACPSTFLADLVTAVLRTVATSFASVWRTQLGTDPWFCLSSSDVIDMAHAYNAHGYSATSNPQAGYDFVRPAAYDFERLYTNIPHVDLCNTISQLLAASLPAGTTGIRVSTQDPHPDKPGDPHTHTATFVARVPGARVTSPSASTTHRFFLPHEFMAIFRSLIISTFIRFGPVLARQILGIPMGISPAPFIANLFLAWYEFKFLRQQATTPAAAHAILHRFRFSKRFLDDLSALNNPFLARLLYTTSILEVSPAPHRVVLHGLYPPCLRLTAQRHHNPTELPFLDILLVSYTTADGKSRITTRLYDKRDQPAFARIRLSRFVAADSSVNEAAKRNILTGQFHRLRRIILDYDNFCLEMARLMRALLDCGYARKRLDDKYAELLAHFPHLYYRDRVALTAARTAYNNAGPPPAGAAHAGPPAAPPPPGTLNEVTRRYFIQQPASPHAVALPRRRAGTIMRP</sequence>
<keyword evidence="2" id="KW-0472">Membrane</keyword>
<dbReference type="Pfam" id="PF26215">
    <property type="entry name" value="HTH_animal"/>
    <property type="match status" value="1"/>
</dbReference>
<evidence type="ECO:0000259" key="3">
    <source>
        <dbReference type="Pfam" id="PF26215"/>
    </source>
</evidence>
<dbReference type="Proteomes" id="UP000006906">
    <property type="component" value="Chromosome 3"/>
</dbReference>
<dbReference type="EMBL" id="CM008964">
    <property type="protein sequence ID" value="PNW84445.1"/>
    <property type="molecule type" value="Genomic_DNA"/>
</dbReference>
<accession>A0A2K3DV92</accession>
<feature type="transmembrane region" description="Helical" evidence="2">
    <location>
        <begin position="103"/>
        <end position="123"/>
    </location>
</feature>
<keyword evidence="5" id="KW-1185">Reference proteome</keyword>
<dbReference type="InParanoid" id="A0A2K3DV92"/>
<dbReference type="InterPro" id="IPR058912">
    <property type="entry name" value="HTH_animal"/>
</dbReference>
<feature type="domain" description="Helix-turn-helix" evidence="3">
    <location>
        <begin position="802"/>
        <end position="856"/>
    </location>
</feature>